<evidence type="ECO:0000256" key="4">
    <source>
        <dbReference type="ARBA" id="ARBA00023128"/>
    </source>
</evidence>
<name>A0A167PDG9_CALVF</name>
<dbReference type="STRING" id="1330018.A0A167PDG9"/>
<comment type="subcellular location">
    <subcellularLocation>
        <location evidence="1">Mitochondrion</location>
    </subcellularLocation>
</comment>
<keyword evidence="2" id="KW-0809">Transit peptide</keyword>
<keyword evidence="10" id="KW-1185">Reference proteome</keyword>
<evidence type="ECO:0000256" key="3">
    <source>
        <dbReference type="ARBA" id="ARBA00022980"/>
    </source>
</evidence>
<dbReference type="Proteomes" id="UP000076738">
    <property type="component" value="Unassembled WGS sequence"/>
</dbReference>
<sequence length="161" mass="17738">MTSLWVGTSRSFIGTARAGVRSCSAPRRGIASASMSTAPAKPKVKAPLSSCPSGTVLAGIQYLKDAPPLVAAEDTDYPAWLWTLLDEGAKVPSAKGAKGERQAAVREKKAAAEARREAERRKGESREERLGREEEELRAQRKRLRKENKDRIREQNFMKTT</sequence>
<evidence type="ECO:0000256" key="8">
    <source>
        <dbReference type="SAM" id="MobiDB-lite"/>
    </source>
</evidence>
<evidence type="ECO:0000256" key="6">
    <source>
        <dbReference type="ARBA" id="ARBA00033752"/>
    </source>
</evidence>
<dbReference type="PANTHER" id="PTHR28595">
    <property type="entry name" value="39S RIBOSOMAL PROTEIN L54, MITOCHONDRIAL"/>
    <property type="match status" value="1"/>
</dbReference>
<dbReference type="GO" id="GO:0005762">
    <property type="term" value="C:mitochondrial large ribosomal subunit"/>
    <property type="evidence" value="ECO:0007669"/>
    <property type="project" value="TreeGrafter"/>
</dbReference>
<protein>
    <recommendedName>
        <fullName evidence="7">Large ribosomal subunit protein mL54</fullName>
    </recommendedName>
</protein>
<evidence type="ECO:0000256" key="2">
    <source>
        <dbReference type="ARBA" id="ARBA00022946"/>
    </source>
</evidence>
<dbReference type="Pfam" id="PF08561">
    <property type="entry name" value="Ribosomal_L37"/>
    <property type="match status" value="1"/>
</dbReference>
<dbReference type="PANTHER" id="PTHR28595:SF1">
    <property type="entry name" value="LARGE RIBOSOMAL SUBUNIT PROTEIN ML54"/>
    <property type="match status" value="1"/>
</dbReference>
<dbReference type="AlphaFoldDB" id="A0A167PDG9"/>
<keyword evidence="5" id="KW-0687">Ribonucleoprotein</keyword>
<dbReference type="OrthoDB" id="10252718at2759"/>
<evidence type="ECO:0000256" key="1">
    <source>
        <dbReference type="ARBA" id="ARBA00004173"/>
    </source>
</evidence>
<evidence type="ECO:0000313" key="9">
    <source>
        <dbReference type="EMBL" id="KZO98668.1"/>
    </source>
</evidence>
<dbReference type="GO" id="GO:0003735">
    <property type="term" value="F:structural constituent of ribosome"/>
    <property type="evidence" value="ECO:0007669"/>
    <property type="project" value="TreeGrafter"/>
</dbReference>
<dbReference type="EMBL" id="KV417275">
    <property type="protein sequence ID" value="KZO98668.1"/>
    <property type="molecule type" value="Genomic_DNA"/>
</dbReference>
<evidence type="ECO:0000256" key="5">
    <source>
        <dbReference type="ARBA" id="ARBA00023274"/>
    </source>
</evidence>
<keyword evidence="4" id="KW-0496">Mitochondrion</keyword>
<keyword evidence="3" id="KW-0689">Ribosomal protein</keyword>
<evidence type="ECO:0000313" key="10">
    <source>
        <dbReference type="Proteomes" id="UP000076738"/>
    </source>
</evidence>
<proteinExistence type="inferred from homology"/>
<gene>
    <name evidence="9" type="ORF">CALVIDRAFT_535273</name>
</gene>
<feature type="compositionally biased region" description="Basic and acidic residues" evidence="8">
    <location>
        <begin position="97"/>
        <end position="139"/>
    </location>
</feature>
<evidence type="ECO:0000256" key="7">
    <source>
        <dbReference type="ARBA" id="ARBA00035179"/>
    </source>
</evidence>
<feature type="compositionally biased region" description="Basic and acidic residues" evidence="8">
    <location>
        <begin position="147"/>
        <end position="161"/>
    </location>
</feature>
<dbReference type="InterPro" id="IPR013870">
    <property type="entry name" value="Ribosomal_mL54"/>
</dbReference>
<reference evidence="9 10" key="1">
    <citation type="journal article" date="2016" name="Mol. Biol. Evol.">
        <title>Comparative Genomics of Early-Diverging Mushroom-Forming Fungi Provides Insights into the Origins of Lignocellulose Decay Capabilities.</title>
        <authorList>
            <person name="Nagy L.G."/>
            <person name="Riley R."/>
            <person name="Tritt A."/>
            <person name="Adam C."/>
            <person name="Daum C."/>
            <person name="Floudas D."/>
            <person name="Sun H."/>
            <person name="Yadav J.S."/>
            <person name="Pangilinan J."/>
            <person name="Larsson K.H."/>
            <person name="Matsuura K."/>
            <person name="Barry K."/>
            <person name="Labutti K."/>
            <person name="Kuo R."/>
            <person name="Ohm R.A."/>
            <person name="Bhattacharya S.S."/>
            <person name="Shirouzu T."/>
            <person name="Yoshinaga Y."/>
            <person name="Martin F.M."/>
            <person name="Grigoriev I.V."/>
            <person name="Hibbett D.S."/>
        </authorList>
    </citation>
    <scope>NUCLEOTIDE SEQUENCE [LARGE SCALE GENOMIC DNA]</scope>
    <source>
        <strain evidence="9 10">TUFC12733</strain>
    </source>
</reference>
<organism evidence="9 10">
    <name type="scientific">Calocera viscosa (strain TUFC12733)</name>
    <dbReference type="NCBI Taxonomy" id="1330018"/>
    <lineage>
        <taxon>Eukaryota</taxon>
        <taxon>Fungi</taxon>
        <taxon>Dikarya</taxon>
        <taxon>Basidiomycota</taxon>
        <taxon>Agaricomycotina</taxon>
        <taxon>Dacrymycetes</taxon>
        <taxon>Dacrymycetales</taxon>
        <taxon>Dacrymycetaceae</taxon>
        <taxon>Calocera</taxon>
    </lineage>
</organism>
<comment type="similarity">
    <text evidence="6">Belongs to the mitochondrion-specific ribosomal protein mL54 family.</text>
</comment>
<accession>A0A167PDG9</accession>
<feature type="region of interest" description="Disordered" evidence="8">
    <location>
        <begin position="91"/>
        <end position="161"/>
    </location>
</feature>